<accession>A0A9X4QRS1</accession>
<evidence type="ECO:0000313" key="2">
    <source>
        <dbReference type="Proteomes" id="UP001153404"/>
    </source>
</evidence>
<gene>
    <name evidence="1" type="ORF">OMP40_03240</name>
</gene>
<name>A0A9X4QRS1_9BACL</name>
<evidence type="ECO:0000313" key="1">
    <source>
        <dbReference type="EMBL" id="MDG0808529.1"/>
    </source>
</evidence>
<comment type="caution">
    <text evidence="1">The sequence shown here is derived from an EMBL/GenBank/DDBJ whole genome shotgun (WGS) entry which is preliminary data.</text>
</comment>
<organism evidence="1 2">
    <name type="scientific">Cohnella rhizosphaerae</name>
    <dbReference type="NCBI Taxonomy" id="1457232"/>
    <lineage>
        <taxon>Bacteria</taxon>
        <taxon>Bacillati</taxon>
        <taxon>Bacillota</taxon>
        <taxon>Bacilli</taxon>
        <taxon>Bacillales</taxon>
        <taxon>Paenibacillaceae</taxon>
        <taxon>Cohnella</taxon>
    </lineage>
</organism>
<sequence length="111" mass="13472">MDNHSFYLSGSHQAREYMFSLLEEVHRFAYHATFECHLFCDMFESADHMFFSDRYFLTNSVIKTIGAWEKLLRFHCLYFEVQLDREPKNNSLSRLQKKMNKTEFKKNKVIQ</sequence>
<dbReference type="Proteomes" id="UP001153404">
    <property type="component" value="Unassembled WGS sequence"/>
</dbReference>
<protein>
    <submittedName>
        <fullName evidence="1">Uncharacterized protein</fullName>
    </submittedName>
</protein>
<dbReference type="EMBL" id="JAPDIA010000001">
    <property type="protein sequence ID" value="MDG0808529.1"/>
    <property type="molecule type" value="Genomic_DNA"/>
</dbReference>
<dbReference type="RefSeq" id="WP_277529073.1">
    <property type="nucleotide sequence ID" value="NZ_JAPDIA010000001.1"/>
</dbReference>
<keyword evidence="2" id="KW-1185">Reference proteome</keyword>
<dbReference type="AlphaFoldDB" id="A0A9X4QRS1"/>
<reference evidence="1" key="1">
    <citation type="submission" date="2022-10" db="EMBL/GenBank/DDBJ databases">
        <title>Comparative genomic analysis of Cohnella hashimotonis sp. nov., isolated from the International Space Station.</title>
        <authorList>
            <person name="Simpson A."/>
            <person name="Venkateswaran K."/>
        </authorList>
    </citation>
    <scope>NUCLEOTIDE SEQUENCE</scope>
    <source>
        <strain evidence="1">DSM 28161</strain>
    </source>
</reference>
<proteinExistence type="predicted"/>